<proteinExistence type="predicted"/>
<dbReference type="PROSITE" id="PS50943">
    <property type="entry name" value="HTH_CROC1"/>
    <property type="match status" value="1"/>
</dbReference>
<protein>
    <submittedName>
        <fullName evidence="2">Helix-turn-helix transcriptional regulator</fullName>
    </submittedName>
</protein>
<dbReference type="InterPro" id="IPR010982">
    <property type="entry name" value="Lambda_DNA-bd_dom_sf"/>
</dbReference>
<keyword evidence="3" id="KW-1185">Reference proteome</keyword>
<comment type="caution">
    <text evidence="2">The sequence shown here is derived from an EMBL/GenBank/DDBJ whole genome shotgun (WGS) entry which is preliminary data.</text>
</comment>
<evidence type="ECO:0000313" key="3">
    <source>
        <dbReference type="Proteomes" id="UP000640426"/>
    </source>
</evidence>
<name>A0ABS0XT85_9SPHN</name>
<reference evidence="3" key="1">
    <citation type="submission" date="2020-12" db="EMBL/GenBank/DDBJ databases">
        <title>Hymenobacter sp.</title>
        <authorList>
            <person name="Kim M.K."/>
        </authorList>
    </citation>
    <scope>NUCLEOTIDE SEQUENCE [LARGE SCALE GENOMIC DNA]</scope>
    <source>
        <strain evidence="3">BT553</strain>
    </source>
</reference>
<dbReference type="Pfam" id="PF01381">
    <property type="entry name" value="HTH_3"/>
    <property type="match status" value="1"/>
</dbReference>
<dbReference type="CDD" id="cd00093">
    <property type="entry name" value="HTH_XRE"/>
    <property type="match status" value="1"/>
</dbReference>
<gene>
    <name evidence="2" type="ORF">JAO74_14195</name>
</gene>
<dbReference type="InterPro" id="IPR001387">
    <property type="entry name" value="Cro/C1-type_HTH"/>
</dbReference>
<dbReference type="Proteomes" id="UP000640426">
    <property type="component" value="Unassembled WGS sequence"/>
</dbReference>
<organism evidence="2 3">
    <name type="scientific">Sphingomonas mollis</name>
    <dbReference type="NCBI Taxonomy" id="2795726"/>
    <lineage>
        <taxon>Bacteria</taxon>
        <taxon>Pseudomonadati</taxon>
        <taxon>Pseudomonadota</taxon>
        <taxon>Alphaproteobacteria</taxon>
        <taxon>Sphingomonadales</taxon>
        <taxon>Sphingomonadaceae</taxon>
        <taxon>Sphingomonas</taxon>
    </lineage>
</organism>
<evidence type="ECO:0000313" key="2">
    <source>
        <dbReference type="EMBL" id="MBJ6122945.1"/>
    </source>
</evidence>
<sequence>MVVKEDVKSDHPLAGTKAARMLAQGIQMAAERDKLSLREIAKALGHKNPSMLSQWANGRVPIPIERVAELADALQLDGQLFMLAVLSQRHPSVDWGIIEDRLTPAYAFVERLQSIAGKPIEEFEPGQVKVMNEVAADPQADRRWISAQESEMIEALRILTWPMADDEVSRIAAKLYSNK</sequence>
<dbReference type="EMBL" id="JAELXS010000008">
    <property type="protein sequence ID" value="MBJ6122945.1"/>
    <property type="molecule type" value="Genomic_DNA"/>
</dbReference>
<feature type="domain" description="HTH cro/C1-type" evidence="1">
    <location>
        <begin position="26"/>
        <end position="81"/>
    </location>
</feature>
<accession>A0ABS0XT85</accession>
<dbReference type="SMART" id="SM00530">
    <property type="entry name" value="HTH_XRE"/>
    <property type="match status" value="1"/>
</dbReference>
<dbReference type="SUPFAM" id="SSF47413">
    <property type="entry name" value="lambda repressor-like DNA-binding domains"/>
    <property type="match status" value="1"/>
</dbReference>
<evidence type="ECO:0000259" key="1">
    <source>
        <dbReference type="PROSITE" id="PS50943"/>
    </source>
</evidence>
<dbReference type="Gene3D" id="1.10.260.40">
    <property type="entry name" value="lambda repressor-like DNA-binding domains"/>
    <property type="match status" value="1"/>
</dbReference>